<gene>
    <name evidence="2" type="ORF">XCCB100_3417</name>
</gene>
<feature type="compositionally biased region" description="Low complexity" evidence="1">
    <location>
        <begin position="195"/>
        <end position="209"/>
    </location>
</feature>
<dbReference type="AlphaFoldDB" id="B0RU40"/>
<dbReference type="Proteomes" id="UP000001188">
    <property type="component" value="Chromosome"/>
</dbReference>
<protein>
    <submittedName>
        <fullName evidence="2">Secreted protein</fullName>
    </submittedName>
</protein>
<dbReference type="KEGG" id="xca:xcc-b100_3417"/>
<evidence type="ECO:0000313" key="3">
    <source>
        <dbReference type="Proteomes" id="UP000001188"/>
    </source>
</evidence>
<proteinExistence type="predicted"/>
<evidence type="ECO:0000313" key="2">
    <source>
        <dbReference type="EMBL" id="CAP52782.1"/>
    </source>
</evidence>
<name>B0RU40_XANCB</name>
<dbReference type="HOGENOM" id="CLU_111605_0_0_6"/>
<accession>B0RU40</accession>
<sequence length="215" mass="22639">MGPAIAPPCGANPVCVAIQARFRLKRRSSLPTLAASTYHPLEEFTMLRTATAGLFCLALIPAAYAAPNCTGSTVSQPLPLPATVIAPAAAEFYTRSVQLGMPTGVLAQPYTSEQSVDRVLLRLRVEGCQDLAKAMPAGGTVNPNDPAAYKATTAFDNTPWRFDMSQNGKRMTAEEFDAWMKARGVRVVKARPVAGAAPAAATPAPAADAKPVENK</sequence>
<organism evidence="2 3">
    <name type="scientific">Xanthomonas campestris pv. campestris (strain B100)</name>
    <dbReference type="NCBI Taxonomy" id="509169"/>
    <lineage>
        <taxon>Bacteria</taxon>
        <taxon>Pseudomonadati</taxon>
        <taxon>Pseudomonadota</taxon>
        <taxon>Gammaproteobacteria</taxon>
        <taxon>Lysobacterales</taxon>
        <taxon>Lysobacteraceae</taxon>
        <taxon>Xanthomonas</taxon>
    </lineage>
</organism>
<feature type="region of interest" description="Disordered" evidence="1">
    <location>
        <begin position="195"/>
        <end position="215"/>
    </location>
</feature>
<reference evidence="2 3" key="1">
    <citation type="journal article" date="2008" name="J. Biotechnol.">
        <title>The genome of Xanthomonas campestris pv. campestris B100 and its use for the reconstruction of metabolic pathways involved in xanthan biosynthesis.</title>
        <authorList>
            <person name="Vorholter F.J."/>
            <person name="Schneiker S."/>
            <person name="Goesmann A."/>
            <person name="Krause L."/>
            <person name="Bekel T."/>
            <person name="Kaiser O."/>
            <person name="Linke B."/>
            <person name="Patschkowski T."/>
            <person name="Ruckert C."/>
            <person name="Schmid J."/>
            <person name="Sidhu V.K."/>
            <person name="Sieber V."/>
            <person name="Tauch A."/>
            <person name="Watt S.A."/>
            <person name="Weisshaar B."/>
            <person name="Becker A."/>
            <person name="Niehaus K."/>
            <person name="Puhler A."/>
        </authorList>
    </citation>
    <scope>NUCLEOTIDE SEQUENCE [LARGE SCALE GENOMIC DNA]</scope>
    <source>
        <strain evidence="2 3">B100</strain>
    </source>
</reference>
<dbReference type="EMBL" id="AM920689">
    <property type="protein sequence ID" value="CAP52782.1"/>
    <property type="molecule type" value="Genomic_DNA"/>
</dbReference>
<evidence type="ECO:0000256" key="1">
    <source>
        <dbReference type="SAM" id="MobiDB-lite"/>
    </source>
</evidence>